<evidence type="ECO:0000259" key="8">
    <source>
        <dbReference type="PROSITE" id="PS51384"/>
    </source>
</evidence>
<keyword evidence="5 7" id="KW-0520">NAD</keyword>
<comment type="catalytic activity">
    <reaction evidence="7">
        <text>2 Fe(III)-[cytochrome b5] + NADH = 2 Fe(II)-[cytochrome b5] + NAD(+) + H(+)</text>
        <dbReference type="Rhea" id="RHEA:46680"/>
        <dbReference type="Rhea" id="RHEA-COMP:10438"/>
        <dbReference type="Rhea" id="RHEA-COMP:10439"/>
        <dbReference type="ChEBI" id="CHEBI:15378"/>
        <dbReference type="ChEBI" id="CHEBI:29033"/>
        <dbReference type="ChEBI" id="CHEBI:29034"/>
        <dbReference type="ChEBI" id="CHEBI:57540"/>
        <dbReference type="ChEBI" id="CHEBI:57945"/>
        <dbReference type="EC" id="1.6.2.2"/>
    </reaction>
</comment>
<dbReference type="GO" id="GO:0071949">
    <property type="term" value="F:FAD binding"/>
    <property type="evidence" value="ECO:0007669"/>
    <property type="project" value="TreeGrafter"/>
</dbReference>
<evidence type="ECO:0000256" key="2">
    <source>
        <dbReference type="ARBA" id="ARBA00022630"/>
    </source>
</evidence>
<evidence type="ECO:0000256" key="3">
    <source>
        <dbReference type="ARBA" id="ARBA00022827"/>
    </source>
</evidence>
<dbReference type="InterPro" id="IPR017927">
    <property type="entry name" value="FAD-bd_FR_type"/>
</dbReference>
<proteinExistence type="evidence at transcript level"/>
<evidence type="ECO:0000256" key="7">
    <source>
        <dbReference type="RuleBase" id="RU361226"/>
    </source>
</evidence>
<evidence type="ECO:0000313" key="9">
    <source>
        <dbReference type="EMBL" id="AZL94384.1"/>
    </source>
</evidence>
<dbReference type="InterPro" id="IPR008333">
    <property type="entry name" value="Cbr1-like_FAD-bd_dom"/>
</dbReference>
<feature type="domain" description="FAD-binding FR-type" evidence="8">
    <location>
        <begin position="52"/>
        <end position="177"/>
    </location>
</feature>
<dbReference type="SUPFAM" id="SSF52343">
    <property type="entry name" value="Ferredoxin reductase-like, C-terminal NADP-linked domain"/>
    <property type="match status" value="1"/>
</dbReference>
<protein>
    <recommendedName>
        <fullName evidence="7">NADH-cytochrome b5 reductase</fullName>
        <ecNumber evidence="7">1.6.2.2</ecNumber>
    </recommendedName>
</protein>
<comment type="similarity">
    <text evidence="7">Belongs to the flavoprotein pyridine nucleotide cytochrome reductase family.</text>
</comment>
<feature type="binding site" evidence="6">
    <location>
        <position position="134"/>
    </location>
    <ligand>
        <name>FAD</name>
        <dbReference type="ChEBI" id="CHEBI:57692"/>
    </ligand>
</feature>
<dbReference type="EC" id="1.6.2.2" evidence="7"/>
<feature type="binding site" evidence="6">
    <location>
        <position position="136"/>
    </location>
    <ligand>
        <name>FAD</name>
        <dbReference type="ChEBI" id="CHEBI:57692"/>
    </ligand>
</feature>
<dbReference type="CDD" id="cd06183">
    <property type="entry name" value="cyt_b5_reduct_like"/>
    <property type="match status" value="1"/>
</dbReference>
<dbReference type="PANTHER" id="PTHR19370:SF185">
    <property type="entry name" value="NADH-CYTOCHROME B5 REDUCTASE"/>
    <property type="match status" value="1"/>
</dbReference>
<dbReference type="PRINTS" id="PR00406">
    <property type="entry name" value="CYTB5RDTASE"/>
</dbReference>
<organism evidence="9">
    <name type="scientific">Nephromyces sp. MMRI</name>
    <dbReference type="NCBI Taxonomy" id="2496275"/>
    <lineage>
        <taxon>Eukaryota</taxon>
        <taxon>Sar</taxon>
        <taxon>Alveolata</taxon>
        <taxon>Apicomplexa</taxon>
        <taxon>Aconoidasida</taxon>
        <taxon>Nephromycida</taxon>
        <taxon>Nephromyces</taxon>
    </lineage>
</organism>
<evidence type="ECO:0000256" key="6">
    <source>
        <dbReference type="PIRSR" id="PIRSR601834-1"/>
    </source>
</evidence>
<dbReference type="FunFam" id="3.40.50.80:FF:000009">
    <property type="entry name" value="NADH-cytochrome b5 reductase"/>
    <property type="match status" value="1"/>
</dbReference>
<reference evidence="9" key="1">
    <citation type="journal article" date="2018" name="Genome Biol. Evol.">
        <title>Nephromyces encodes a urate metabolism pathway and predicted peroxisomes, demonstrating these are not ancient losses of apicomplexans.</title>
        <authorList>
            <person name="Paight C."/>
            <person name="Slamovits C.H."/>
            <person name="Saffo M.B."/>
            <person name="Lane C.E."/>
        </authorList>
    </citation>
    <scope>NUCLEOTIDE SEQUENCE</scope>
    <source>
        <strain evidence="9">Neph86</strain>
    </source>
</reference>
<evidence type="ECO:0000256" key="4">
    <source>
        <dbReference type="ARBA" id="ARBA00023002"/>
    </source>
</evidence>
<feature type="binding site" evidence="6">
    <location>
        <position position="118"/>
    </location>
    <ligand>
        <name>FAD</name>
        <dbReference type="ChEBI" id="CHEBI:57692"/>
    </ligand>
</feature>
<dbReference type="PANTHER" id="PTHR19370">
    <property type="entry name" value="NADH-CYTOCHROME B5 REDUCTASE"/>
    <property type="match status" value="1"/>
</dbReference>
<dbReference type="GO" id="GO:0090524">
    <property type="term" value="F:cytochrome-b5 reductase activity, acting on NADH"/>
    <property type="evidence" value="ECO:0007669"/>
    <property type="project" value="UniProtKB-EC"/>
</dbReference>
<dbReference type="InterPro" id="IPR001433">
    <property type="entry name" value="OxRdtase_FAD/NAD-bd"/>
</dbReference>
<dbReference type="InterPro" id="IPR039261">
    <property type="entry name" value="FNR_nucleotide-bd"/>
</dbReference>
<accession>A0A3Q8UBT8</accession>
<dbReference type="PROSITE" id="PS51384">
    <property type="entry name" value="FAD_FR"/>
    <property type="match status" value="1"/>
</dbReference>
<feature type="binding site" evidence="6">
    <location>
        <position position="152"/>
    </location>
    <ligand>
        <name>FAD</name>
        <dbReference type="ChEBI" id="CHEBI:57692"/>
    </ligand>
</feature>
<keyword evidence="4 7" id="KW-0560">Oxidoreductase</keyword>
<evidence type="ECO:0000256" key="5">
    <source>
        <dbReference type="ARBA" id="ARBA00023027"/>
    </source>
</evidence>
<feature type="binding site" evidence="6">
    <location>
        <position position="120"/>
    </location>
    <ligand>
        <name>FAD</name>
        <dbReference type="ChEBI" id="CHEBI:57692"/>
    </ligand>
</feature>
<dbReference type="Gene3D" id="3.40.50.80">
    <property type="entry name" value="Nucleotide-binding domain of ferredoxin-NADP reductase (FNR) module"/>
    <property type="match status" value="1"/>
</dbReference>
<dbReference type="AlphaFoldDB" id="A0A3Q8UBT8"/>
<dbReference type="EMBL" id="MK265855">
    <property type="protein sequence ID" value="AZL94384.1"/>
    <property type="molecule type" value="mRNA"/>
</dbReference>
<keyword evidence="2 6" id="KW-0285">Flavoprotein</keyword>
<evidence type="ECO:0000256" key="1">
    <source>
        <dbReference type="ARBA" id="ARBA00001974"/>
    </source>
</evidence>
<keyword evidence="3 6" id="KW-0274">FAD</keyword>
<dbReference type="PRINTS" id="PR00371">
    <property type="entry name" value="FPNCR"/>
</dbReference>
<dbReference type="SUPFAM" id="SSF63380">
    <property type="entry name" value="Riboflavin synthase domain-like"/>
    <property type="match status" value="1"/>
</dbReference>
<dbReference type="InterPro" id="IPR017938">
    <property type="entry name" value="Riboflavin_synthase-like_b-brl"/>
</dbReference>
<dbReference type="Pfam" id="PF00970">
    <property type="entry name" value="FAD_binding_6"/>
    <property type="match status" value="1"/>
</dbReference>
<feature type="binding site" evidence="6">
    <location>
        <position position="153"/>
    </location>
    <ligand>
        <name>FAD</name>
        <dbReference type="ChEBI" id="CHEBI:57692"/>
    </ligand>
</feature>
<sequence length="320" mass="36623">MQRTIKSNYLNFLTHKNLFYSELNYNCEGTLSYWWFSKKKNSSGTRKNFLDGSRQSFKLVSKTVESNDSYLFKFSFDDSLNLGLPLGKHIKFFSPNQYGRIPGEWNGSPSPDTEEIMRKYTPISYNTVGYAIFVIKIYRKDVHPTFYDGGKMSQYLESLSIGDDLAIEGPIGGIEYKGNGDFLYKDNIHHFDKIGLIAGGTGISPNYQLISSILNDPSDNTQINLLYGSKTEDDILLRKELDSLHEQFPNQFKVFYTLDSPPEKWEHFSGFITADMISSSLPPPSQNPIIILCGPPPMKKFACLPNLKLLNYNENFIWHF</sequence>
<comment type="cofactor">
    <cofactor evidence="1 6 7">
        <name>FAD</name>
        <dbReference type="ChEBI" id="CHEBI:57692"/>
    </cofactor>
</comment>
<feature type="binding site" evidence="6">
    <location>
        <position position="151"/>
    </location>
    <ligand>
        <name>FAD</name>
        <dbReference type="ChEBI" id="CHEBI:57692"/>
    </ligand>
</feature>
<dbReference type="InterPro" id="IPR001709">
    <property type="entry name" value="Flavoprot_Pyr_Nucl_cyt_Rdtase"/>
</dbReference>
<dbReference type="InterPro" id="IPR001834">
    <property type="entry name" value="CBR-like"/>
</dbReference>
<dbReference type="Pfam" id="PF00175">
    <property type="entry name" value="NAD_binding_1"/>
    <property type="match status" value="1"/>
</dbReference>
<dbReference type="Gene3D" id="2.40.30.10">
    <property type="entry name" value="Translation factors"/>
    <property type="match status" value="1"/>
</dbReference>
<name>A0A3Q8UBT8_9APIC</name>